<comment type="similarity">
    <text evidence="6">Belongs to the ABC-4 integral membrane protein family.</text>
</comment>
<evidence type="ECO:0000256" key="4">
    <source>
        <dbReference type="ARBA" id="ARBA00022989"/>
    </source>
</evidence>
<sequence length="419" mass="45989">MFSRDRWDEILEALNANKFRTFLTAFGVFWGITILVLLLALTNGLKNGVTADFGDFATNSMFMWTRGTSKPYKGLPKGRNFNYKINDIAAIKSEIPNLKYVSPRNQLGGYNGANNVTRGTKTGAFEIYGDYPEFINQQPLDILQGRFISYSDIDAKRKICVIGTGVEKGLYDKGEAVLGTYVKINGVNFLVVGTFKMSNSQGDDEQDASTIYIPFTTFGQAFNRGEDVGWMAITAVDDVSITSLKQQVFDLMKFRHKVDPTDDRAIGHFDLSEQFGRVNGLFSILSLVGYFVGALVLMSGIIGISNIMLIVVKERTKEIGVRRALGASPWNIKSQILQESLILTILSGMVGISFSAFVVWVMNAILDNVGPVQNFANPSVDISVIVIALIILVVSGLLAGLIPANSATKMKPVDALRIE</sequence>
<evidence type="ECO:0000256" key="7">
    <source>
        <dbReference type="SAM" id="Phobius"/>
    </source>
</evidence>
<dbReference type="InterPro" id="IPR025857">
    <property type="entry name" value="MacB_PCD"/>
</dbReference>
<feature type="domain" description="ABC3 transporter permease C-terminal" evidence="8">
    <location>
        <begin position="291"/>
        <end position="412"/>
    </location>
</feature>
<dbReference type="EMBL" id="JADOET010000016">
    <property type="protein sequence ID" value="MBF8151203.1"/>
    <property type="molecule type" value="Genomic_DNA"/>
</dbReference>
<organism evidence="10 11">
    <name type="scientific">Winogradskyella marina</name>
    <dbReference type="NCBI Taxonomy" id="2785530"/>
    <lineage>
        <taxon>Bacteria</taxon>
        <taxon>Pseudomonadati</taxon>
        <taxon>Bacteroidota</taxon>
        <taxon>Flavobacteriia</taxon>
        <taxon>Flavobacteriales</taxon>
        <taxon>Flavobacteriaceae</taxon>
        <taxon>Winogradskyella</taxon>
    </lineage>
</organism>
<dbReference type="InterPro" id="IPR003838">
    <property type="entry name" value="ABC3_permease_C"/>
</dbReference>
<dbReference type="PANTHER" id="PTHR30572:SF4">
    <property type="entry name" value="ABC TRANSPORTER PERMEASE YTRF"/>
    <property type="match status" value="1"/>
</dbReference>
<name>A0ABS0ELQ4_9FLAO</name>
<evidence type="ECO:0000313" key="11">
    <source>
        <dbReference type="Proteomes" id="UP000611215"/>
    </source>
</evidence>
<evidence type="ECO:0000313" key="10">
    <source>
        <dbReference type="EMBL" id="MBF8151203.1"/>
    </source>
</evidence>
<dbReference type="RefSeq" id="WP_195872459.1">
    <property type="nucleotide sequence ID" value="NZ_JADOET010000016.1"/>
</dbReference>
<keyword evidence="5 7" id="KW-0472">Membrane</keyword>
<keyword evidence="11" id="KW-1185">Reference proteome</keyword>
<protein>
    <submittedName>
        <fullName evidence="10">ABC transporter permease</fullName>
    </submittedName>
</protein>
<dbReference type="Proteomes" id="UP000611215">
    <property type="component" value="Unassembled WGS sequence"/>
</dbReference>
<accession>A0ABS0ELQ4</accession>
<keyword evidence="4 7" id="KW-1133">Transmembrane helix</keyword>
<feature type="transmembrane region" description="Helical" evidence="7">
    <location>
        <begin position="341"/>
        <end position="362"/>
    </location>
</feature>
<feature type="transmembrane region" description="Helical" evidence="7">
    <location>
        <begin position="287"/>
        <end position="312"/>
    </location>
</feature>
<gene>
    <name evidence="10" type="ORF">ITJ86_14940</name>
</gene>
<reference evidence="10 11" key="1">
    <citation type="submission" date="2020-11" db="EMBL/GenBank/DDBJ databases">
        <title>Winogradskyella marina sp. nov., isolated from marine sediment.</title>
        <authorList>
            <person name="Bo J."/>
            <person name="Wang S."/>
            <person name="Song X."/>
            <person name="Du Z."/>
        </authorList>
    </citation>
    <scope>NUCLEOTIDE SEQUENCE [LARGE SCALE GENOMIC DNA]</scope>
    <source>
        <strain evidence="10 11">F6397</strain>
    </source>
</reference>
<dbReference type="Pfam" id="PF02687">
    <property type="entry name" value="FtsX"/>
    <property type="match status" value="1"/>
</dbReference>
<feature type="domain" description="MacB-like periplasmic core" evidence="9">
    <location>
        <begin position="21"/>
        <end position="248"/>
    </location>
</feature>
<keyword evidence="3 7" id="KW-0812">Transmembrane</keyword>
<evidence type="ECO:0000259" key="8">
    <source>
        <dbReference type="Pfam" id="PF02687"/>
    </source>
</evidence>
<dbReference type="InterPro" id="IPR050250">
    <property type="entry name" value="Macrolide_Exporter_MacB"/>
</dbReference>
<dbReference type="Pfam" id="PF12704">
    <property type="entry name" value="MacB_PCD"/>
    <property type="match status" value="1"/>
</dbReference>
<evidence type="ECO:0000256" key="2">
    <source>
        <dbReference type="ARBA" id="ARBA00022475"/>
    </source>
</evidence>
<keyword evidence="2" id="KW-1003">Cell membrane</keyword>
<evidence type="ECO:0000256" key="5">
    <source>
        <dbReference type="ARBA" id="ARBA00023136"/>
    </source>
</evidence>
<feature type="transmembrane region" description="Helical" evidence="7">
    <location>
        <begin position="382"/>
        <end position="402"/>
    </location>
</feature>
<evidence type="ECO:0000259" key="9">
    <source>
        <dbReference type="Pfam" id="PF12704"/>
    </source>
</evidence>
<feature type="transmembrane region" description="Helical" evidence="7">
    <location>
        <begin position="21"/>
        <end position="41"/>
    </location>
</feature>
<proteinExistence type="inferred from homology"/>
<dbReference type="PANTHER" id="PTHR30572">
    <property type="entry name" value="MEMBRANE COMPONENT OF TRANSPORTER-RELATED"/>
    <property type="match status" value="1"/>
</dbReference>
<comment type="subcellular location">
    <subcellularLocation>
        <location evidence="1">Cell membrane</location>
        <topology evidence="1">Multi-pass membrane protein</topology>
    </subcellularLocation>
</comment>
<comment type="caution">
    <text evidence="10">The sequence shown here is derived from an EMBL/GenBank/DDBJ whole genome shotgun (WGS) entry which is preliminary data.</text>
</comment>
<evidence type="ECO:0000256" key="6">
    <source>
        <dbReference type="ARBA" id="ARBA00038076"/>
    </source>
</evidence>
<evidence type="ECO:0000256" key="1">
    <source>
        <dbReference type="ARBA" id="ARBA00004651"/>
    </source>
</evidence>
<evidence type="ECO:0000256" key="3">
    <source>
        <dbReference type="ARBA" id="ARBA00022692"/>
    </source>
</evidence>